<gene>
    <name evidence="2" type="ORF">SAMN02927928_2331</name>
</gene>
<evidence type="ECO:0000313" key="3">
    <source>
        <dbReference type="Proteomes" id="UP000199150"/>
    </source>
</evidence>
<proteinExistence type="predicted"/>
<organism evidence="2 3">
    <name type="scientific">Asticcacaulis taihuensis</name>
    <dbReference type="NCBI Taxonomy" id="260084"/>
    <lineage>
        <taxon>Bacteria</taxon>
        <taxon>Pseudomonadati</taxon>
        <taxon>Pseudomonadota</taxon>
        <taxon>Alphaproteobacteria</taxon>
        <taxon>Caulobacterales</taxon>
        <taxon>Caulobacteraceae</taxon>
        <taxon>Asticcacaulis</taxon>
    </lineage>
</organism>
<dbReference type="NCBIfam" id="TIGR01841">
    <property type="entry name" value="phasin"/>
    <property type="match status" value="1"/>
</dbReference>
<reference evidence="3" key="1">
    <citation type="submission" date="2016-10" db="EMBL/GenBank/DDBJ databases">
        <authorList>
            <person name="Varghese N."/>
            <person name="Submissions S."/>
        </authorList>
    </citation>
    <scope>NUCLEOTIDE SEQUENCE [LARGE SCALE GENOMIC DNA]</scope>
    <source>
        <strain evidence="3">CGMCC 1.3431</strain>
    </source>
</reference>
<accession>A0A1G4S0R9</accession>
<dbReference type="RefSeq" id="WP_090647971.1">
    <property type="nucleotide sequence ID" value="NZ_CBCRYE010000001.1"/>
</dbReference>
<evidence type="ECO:0000259" key="1">
    <source>
        <dbReference type="Pfam" id="PF09361"/>
    </source>
</evidence>
<dbReference type="InterPro" id="IPR010127">
    <property type="entry name" value="Phasin_subfam-1"/>
</dbReference>
<feature type="domain" description="Phasin" evidence="1">
    <location>
        <begin position="37"/>
        <end position="134"/>
    </location>
</feature>
<dbReference type="Proteomes" id="UP000199150">
    <property type="component" value="Unassembled WGS sequence"/>
</dbReference>
<sequence>MSEAAETVKATVEKFTTAGNQAFKDTVEKTLAGINEANGLAKGNVEAVVESLTAATKGAETVGAQAIAFSKKNWEEAVTAAKTLQGAKSIQEVIELQSKYAKSSMEAYVSELNQLTETLSASFKDTFKPINARMTAAVEKFQSYR</sequence>
<dbReference type="OrthoDB" id="7172636at2"/>
<name>A0A1G4S0R9_9CAUL</name>
<protein>
    <submittedName>
        <fullName evidence="2">Phasin family protein</fullName>
    </submittedName>
</protein>
<evidence type="ECO:0000313" key="2">
    <source>
        <dbReference type="EMBL" id="SCW62823.1"/>
    </source>
</evidence>
<dbReference type="AlphaFoldDB" id="A0A1G4S0R9"/>
<dbReference type="STRING" id="260084.SAMN02927928_2331"/>
<dbReference type="EMBL" id="FMTS01000003">
    <property type="protein sequence ID" value="SCW62823.1"/>
    <property type="molecule type" value="Genomic_DNA"/>
</dbReference>
<keyword evidence="3" id="KW-1185">Reference proteome</keyword>
<dbReference type="InterPro" id="IPR018968">
    <property type="entry name" value="Phasin"/>
</dbReference>
<dbReference type="Pfam" id="PF09361">
    <property type="entry name" value="Phasin_2"/>
    <property type="match status" value="1"/>
</dbReference>